<evidence type="ECO:0000313" key="2">
    <source>
        <dbReference type="EMBL" id="GBP78755.1"/>
    </source>
</evidence>
<comment type="caution">
    <text evidence="2">The sequence shown here is derived from an EMBL/GenBank/DDBJ whole genome shotgun (WGS) entry which is preliminary data.</text>
</comment>
<protein>
    <submittedName>
        <fullName evidence="2">Uncharacterized protein</fullName>
    </submittedName>
</protein>
<accession>A0A4C1YWN3</accession>
<feature type="region of interest" description="Disordered" evidence="1">
    <location>
        <begin position="15"/>
        <end position="42"/>
    </location>
</feature>
<sequence>MSIYYALAGWSGNRERRDERTKEGERESIYKSQNDHADHRKAGAHRHPWALATLEESLVCCQPFKISAAQRTKICRCEVSHESVNGVKSARGGEEGRIGVCSICILYHLQAFRAAKFRALYCMLSNNNVQERFEFNIGSVLESRVGPGAESSEIRLFHEISQC</sequence>
<keyword evidence="3" id="KW-1185">Reference proteome</keyword>
<dbReference type="Proteomes" id="UP000299102">
    <property type="component" value="Unassembled WGS sequence"/>
</dbReference>
<dbReference type="EMBL" id="BGZK01001384">
    <property type="protein sequence ID" value="GBP78755.1"/>
    <property type="molecule type" value="Genomic_DNA"/>
</dbReference>
<reference evidence="2 3" key="1">
    <citation type="journal article" date="2019" name="Commun. Biol.">
        <title>The bagworm genome reveals a unique fibroin gene that provides high tensile strength.</title>
        <authorList>
            <person name="Kono N."/>
            <person name="Nakamura H."/>
            <person name="Ohtoshi R."/>
            <person name="Tomita M."/>
            <person name="Numata K."/>
            <person name="Arakawa K."/>
        </authorList>
    </citation>
    <scope>NUCLEOTIDE SEQUENCE [LARGE SCALE GENOMIC DNA]</scope>
</reference>
<proteinExistence type="predicted"/>
<dbReference type="AlphaFoldDB" id="A0A4C1YWN3"/>
<name>A0A4C1YWN3_EUMVA</name>
<feature type="compositionally biased region" description="Basic and acidic residues" evidence="1">
    <location>
        <begin position="15"/>
        <end position="41"/>
    </location>
</feature>
<gene>
    <name evidence="2" type="ORF">EVAR_63440_1</name>
</gene>
<evidence type="ECO:0000313" key="3">
    <source>
        <dbReference type="Proteomes" id="UP000299102"/>
    </source>
</evidence>
<evidence type="ECO:0000256" key="1">
    <source>
        <dbReference type="SAM" id="MobiDB-lite"/>
    </source>
</evidence>
<organism evidence="2 3">
    <name type="scientific">Eumeta variegata</name>
    <name type="common">Bagworm moth</name>
    <name type="synonym">Eumeta japonica</name>
    <dbReference type="NCBI Taxonomy" id="151549"/>
    <lineage>
        <taxon>Eukaryota</taxon>
        <taxon>Metazoa</taxon>
        <taxon>Ecdysozoa</taxon>
        <taxon>Arthropoda</taxon>
        <taxon>Hexapoda</taxon>
        <taxon>Insecta</taxon>
        <taxon>Pterygota</taxon>
        <taxon>Neoptera</taxon>
        <taxon>Endopterygota</taxon>
        <taxon>Lepidoptera</taxon>
        <taxon>Glossata</taxon>
        <taxon>Ditrysia</taxon>
        <taxon>Tineoidea</taxon>
        <taxon>Psychidae</taxon>
        <taxon>Oiketicinae</taxon>
        <taxon>Eumeta</taxon>
    </lineage>
</organism>